<dbReference type="AlphaFoldDB" id="W2FTM2"/>
<name>W2FTM2_PHYNI</name>
<protein>
    <submittedName>
        <fullName evidence="1">Uncharacterized protein</fullName>
    </submittedName>
</protein>
<proteinExistence type="predicted"/>
<organism evidence="1">
    <name type="scientific">Phytophthora nicotianae</name>
    <name type="common">Potato buckeye rot agent</name>
    <name type="synonym">Phytophthora parasitica</name>
    <dbReference type="NCBI Taxonomy" id="4792"/>
    <lineage>
        <taxon>Eukaryota</taxon>
        <taxon>Sar</taxon>
        <taxon>Stramenopiles</taxon>
        <taxon>Oomycota</taxon>
        <taxon>Peronosporomycetes</taxon>
        <taxon>Peronosporales</taxon>
        <taxon>Peronosporaceae</taxon>
        <taxon>Phytophthora</taxon>
    </lineage>
</organism>
<accession>W2FTM2</accession>
<gene>
    <name evidence="1" type="ORF">L915_19764</name>
</gene>
<dbReference type="Proteomes" id="UP000053236">
    <property type="component" value="Unassembled WGS sequence"/>
</dbReference>
<evidence type="ECO:0000313" key="1">
    <source>
        <dbReference type="EMBL" id="ETK73281.1"/>
    </source>
</evidence>
<sequence>MEEGVRAVEHQLQQVTTALKHHQSSLKVTSTPACPGDVPKKLVESSWLEKTVLGIQTIARKLSSEALVEQHKLLITCGSQLSQYLVKKYGYKSYKSNDAPSLDEIEECIETYQREGRQLKLKAIKLFKQKKTGWLLGAFMQVR</sequence>
<dbReference type="EMBL" id="KI689355">
    <property type="protein sequence ID" value="ETK73281.1"/>
    <property type="molecule type" value="Genomic_DNA"/>
</dbReference>
<reference evidence="1" key="1">
    <citation type="submission" date="2013-11" db="EMBL/GenBank/DDBJ databases">
        <title>The Genome Sequence of Phytophthora parasitica CJ02B3.</title>
        <authorList>
            <consortium name="The Broad Institute Genomics Platform"/>
            <person name="Russ C."/>
            <person name="Tyler B."/>
            <person name="Panabieres F."/>
            <person name="Shan W."/>
            <person name="Tripathy S."/>
            <person name="Grunwald N."/>
            <person name="Machado M."/>
            <person name="Johnson C.S."/>
            <person name="Arredondo F."/>
            <person name="Hong C."/>
            <person name="Coffey M."/>
            <person name="Young S.K."/>
            <person name="Zeng Q."/>
            <person name="Gargeya S."/>
            <person name="Fitzgerald M."/>
            <person name="Abouelleil A."/>
            <person name="Alvarado L."/>
            <person name="Chapman S.B."/>
            <person name="Gainer-Dewar J."/>
            <person name="Goldberg J."/>
            <person name="Griggs A."/>
            <person name="Gujja S."/>
            <person name="Hansen M."/>
            <person name="Howarth C."/>
            <person name="Imamovic A."/>
            <person name="Ireland A."/>
            <person name="Larimer J."/>
            <person name="McCowan C."/>
            <person name="Murphy C."/>
            <person name="Pearson M."/>
            <person name="Poon T.W."/>
            <person name="Priest M."/>
            <person name="Roberts A."/>
            <person name="Saif S."/>
            <person name="Shea T."/>
            <person name="Sykes S."/>
            <person name="Wortman J."/>
            <person name="Nusbaum C."/>
            <person name="Birren B."/>
        </authorList>
    </citation>
    <scope>NUCLEOTIDE SEQUENCE [LARGE SCALE GENOMIC DNA]</scope>
    <source>
        <strain evidence="1">CJ02B3</strain>
    </source>
</reference>